<dbReference type="GO" id="GO:0016787">
    <property type="term" value="F:hydrolase activity"/>
    <property type="evidence" value="ECO:0007669"/>
    <property type="project" value="UniProtKB-KW"/>
</dbReference>
<proteinExistence type="predicted"/>
<dbReference type="Gene3D" id="3.40.50.1820">
    <property type="entry name" value="alpha/beta hydrolase"/>
    <property type="match status" value="1"/>
</dbReference>
<reference evidence="4" key="1">
    <citation type="submission" date="2016-03" db="EMBL/GenBank/DDBJ databases">
        <authorList>
            <person name="Devillers Hugo."/>
        </authorList>
    </citation>
    <scope>NUCLEOTIDE SEQUENCE [LARGE SCALE GENOMIC DNA]</scope>
</reference>
<evidence type="ECO:0000259" key="2">
    <source>
        <dbReference type="Pfam" id="PF07859"/>
    </source>
</evidence>
<gene>
    <name evidence="3" type="ORF">LAME_0G13982G</name>
</gene>
<keyword evidence="4" id="KW-1185">Reference proteome</keyword>
<dbReference type="InterPro" id="IPR029058">
    <property type="entry name" value="AB_hydrolase_fold"/>
</dbReference>
<accession>A0A1G4KA76</accession>
<name>A0A1G4KA76_9SACH</name>
<feature type="domain" description="Alpha/beta hydrolase fold-3" evidence="2">
    <location>
        <begin position="22"/>
        <end position="111"/>
    </location>
</feature>
<protein>
    <submittedName>
        <fullName evidence="3">LAME_0G13982g1_1</fullName>
    </submittedName>
</protein>
<dbReference type="EMBL" id="LT598484">
    <property type="protein sequence ID" value="SCV01090.1"/>
    <property type="molecule type" value="Genomic_DNA"/>
</dbReference>
<dbReference type="AlphaFoldDB" id="A0A1G4KA76"/>
<keyword evidence="1" id="KW-0378">Hydrolase</keyword>
<dbReference type="InterPro" id="IPR050300">
    <property type="entry name" value="GDXG_lipolytic_enzyme"/>
</dbReference>
<evidence type="ECO:0000313" key="4">
    <source>
        <dbReference type="Proteomes" id="UP000191144"/>
    </source>
</evidence>
<sequence length="239" mass="27658">MAKFDDTVTFHRSQDSGPHRAIVFLHGGAWIDATNTPHDFDKLAEHLVRLNQSEPEFSLYAVEYRLSPEVKHPAHLLDVIDNLAQLIRKEQVDELNLFGHSVGATLVWQLLTCSPALSSDLETIRSKVNRCYLADGIFSLVDMLKEYPTYDYFVSQAFTKVKDYDDPEDLTLQISSNIKLHILHSYEDELLSLRQSNYLCKVLQAHQQPYQTYYDVLGKHNDVYESLKVAEYIMYTMMY</sequence>
<dbReference type="Proteomes" id="UP000191144">
    <property type="component" value="Chromosome G"/>
</dbReference>
<organism evidence="3 4">
    <name type="scientific">Lachancea meyersii CBS 8951</name>
    <dbReference type="NCBI Taxonomy" id="1266667"/>
    <lineage>
        <taxon>Eukaryota</taxon>
        <taxon>Fungi</taxon>
        <taxon>Dikarya</taxon>
        <taxon>Ascomycota</taxon>
        <taxon>Saccharomycotina</taxon>
        <taxon>Saccharomycetes</taxon>
        <taxon>Saccharomycetales</taxon>
        <taxon>Saccharomycetaceae</taxon>
        <taxon>Lachancea</taxon>
    </lineage>
</organism>
<dbReference type="PANTHER" id="PTHR48081">
    <property type="entry name" value="AB HYDROLASE SUPERFAMILY PROTEIN C4A8.06C"/>
    <property type="match status" value="1"/>
</dbReference>
<dbReference type="InterPro" id="IPR013094">
    <property type="entry name" value="AB_hydrolase_3"/>
</dbReference>
<dbReference type="PANTHER" id="PTHR48081:SF33">
    <property type="entry name" value="KYNURENINE FORMAMIDASE"/>
    <property type="match status" value="1"/>
</dbReference>
<dbReference type="Pfam" id="PF07859">
    <property type="entry name" value="Abhydrolase_3"/>
    <property type="match status" value="1"/>
</dbReference>
<evidence type="ECO:0000256" key="1">
    <source>
        <dbReference type="ARBA" id="ARBA00022801"/>
    </source>
</evidence>
<dbReference type="SUPFAM" id="SSF53474">
    <property type="entry name" value="alpha/beta-Hydrolases"/>
    <property type="match status" value="1"/>
</dbReference>
<dbReference type="OrthoDB" id="420264at2759"/>
<evidence type="ECO:0000313" key="3">
    <source>
        <dbReference type="EMBL" id="SCV01090.1"/>
    </source>
</evidence>